<sequence length="71" mass="8252">MGCVVVKPNIENKENKERKTPRQLFITVSTVPKISCKYRFLLRKDLHTIFEAPESMESSKIYCFNEAITAE</sequence>
<dbReference type="Proteomes" id="UP000187209">
    <property type="component" value="Unassembled WGS sequence"/>
</dbReference>
<evidence type="ECO:0000313" key="1">
    <source>
        <dbReference type="EMBL" id="OMJ67929.1"/>
    </source>
</evidence>
<reference evidence="1 2" key="1">
    <citation type="submission" date="2016-11" db="EMBL/GenBank/DDBJ databases">
        <title>The macronuclear genome of Stentor coeruleus: a giant cell with tiny introns.</title>
        <authorList>
            <person name="Slabodnick M."/>
            <person name="Ruby J.G."/>
            <person name="Reiff S.B."/>
            <person name="Swart E.C."/>
            <person name="Gosai S."/>
            <person name="Prabakaran S."/>
            <person name="Witkowska E."/>
            <person name="Larue G.E."/>
            <person name="Fisher S."/>
            <person name="Freeman R.M."/>
            <person name="Gunawardena J."/>
            <person name="Chu W."/>
            <person name="Stover N.A."/>
            <person name="Gregory B.D."/>
            <person name="Nowacki M."/>
            <person name="Derisi J."/>
            <person name="Roy S.W."/>
            <person name="Marshall W.F."/>
            <person name="Sood P."/>
        </authorList>
    </citation>
    <scope>NUCLEOTIDE SEQUENCE [LARGE SCALE GENOMIC DNA]</scope>
    <source>
        <strain evidence="1">WM001</strain>
    </source>
</reference>
<name>A0A1R2ATS3_9CILI</name>
<comment type="caution">
    <text evidence="1">The sequence shown here is derived from an EMBL/GenBank/DDBJ whole genome shotgun (WGS) entry which is preliminary data.</text>
</comment>
<accession>A0A1R2ATS3</accession>
<proteinExistence type="predicted"/>
<gene>
    <name evidence="1" type="ORF">SteCoe_34788</name>
</gene>
<protein>
    <submittedName>
        <fullName evidence="1">Uncharacterized protein</fullName>
    </submittedName>
</protein>
<evidence type="ECO:0000313" key="2">
    <source>
        <dbReference type="Proteomes" id="UP000187209"/>
    </source>
</evidence>
<dbReference type="EMBL" id="MPUH01001414">
    <property type="protein sequence ID" value="OMJ67929.1"/>
    <property type="molecule type" value="Genomic_DNA"/>
</dbReference>
<organism evidence="1 2">
    <name type="scientific">Stentor coeruleus</name>
    <dbReference type="NCBI Taxonomy" id="5963"/>
    <lineage>
        <taxon>Eukaryota</taxon>
        <taxon>Sar</taxon>
        <taxon>Alveolata</taxon>
        <taxon>Ciliophora</taxon>
        <taxon>Postciliodesmatophora</taxon>
        <taxon>Heterotrichea</taxon>
        <taxon>Heterotrichida</taxon>
        <taxon>Stentoridae</taxon>
        <taxon>Stentor</taxon>
    </lineage>
</organism>
<dbReference type="AlphaFoldDB" id="A0A1R2ATS3"/>
<keyword evidence="2" id="KW-1185">Reference proteome</keyword>